<feature type="compositionally biased region" description="Polar residues" evidence="11">
    <location>
        <begin position="637"/>
        <end position="646"/>
    </location>
</feature>
<dbReference type="OMA" id="YKSPYDL"/>
<feature type="compositionally biased region" description="Basic and acidic residues" evidence="11">
    <location>
        <begin position="27"/>
        <end position="41"/>
    </location>
</feature>
<feature type="compositionally biased region" description="Low complexity" evidence="11">
    <location>
        <begin position="666"/>
        <end position="675"/>
    </location>
</feature>
<evidence type="ECO:0000259" key="14">
    <source>
        <dbReference type="Pfam" id="PF12935"/>
    </source>
</evidence>
<feature type="compositionally biased region" description="Polar residues" evidence="11">
    <location>
        <begin position="550"/>
        <end position="563"/>
    </location>
</feature>
<dbReference type="InterPro" id="IPR024340">
    <property type="entry name" value="Sec16_CCD"/>
</dbReference>
<dbReference type="Pfam" id="PF12935">
    <property type="entry name" value="Sec16_N"/>
    <property type="match status" value="2"/>
</dbReference>
<dbReference type="Gene3D" id="1.25.40.1030">
    <property type="match status" value="1"/>
</dbReference>
<feature type="compositionally biased region" description="Polar residues" evidence="11">
    <location>
        <begin position="488"/>
        <end position="498"/>
    </location>
</feature>
<dbReference type="FunFam" id="1.25.40.1030:FF:000008">
    <property type="entry name" value="Protein transport protein sec16"/>
    <property type="match status" value="1"/>
</dbReference>
<feature type="compositionally biased region" description="Polar residues" evidence="11">
    <location>
        <begin position="363"/>
        <end position="377"/>
    </location>
</feature>
<feature type="region of interest" description="Disordered" evidence="11">
    <location>
        <begin position="902"/>
        <end position="932"/>
    </location>
</feature>
<evidence type="ECO:0000256" key="11">
    <source>
        <dbReference type="SAM" id="MobiDB-lite"/>
    </source>
</evidence>
<dbReference type="InParanoid" id="C4JR72"/>
<keyword evidence="16" id="KW-1185">Reference proteome</keyword>
<feature type="compositionally biased region" description="Polar residues" evidence="11">
    <location>
        <begin position="269"/>
        <end position="279"/>
    </location>
</feature>
<feature type="domain" description="Sec16 Sec23-binding" evidence="12">
    <location>
        <begin position="942"/>
        <end position="1245"/>
    </location>
</feature>
<comment type="subcellular location">
    <subcellularLocation>
        <location evidence="1">Endoplasmic reticulum membrane</location>
        <topology evidence="1">Peripheral membrane protein</topology>
        <orientation evidence="1">Cytoplasmic side</orientation>
    </subcellularLocation>
</comment>
<feature type="region of interest" description="Disordered" evidence="11">
    <location>
        <begin position="152"/>
        <end position="227"/>
    </location>
</feature>
<keyword evidence="3 10" id="KW-0813">Transport</keyword>
<evidence type="ECO:0000256" key="8">
    <source>
        <dbReference type="ARBA" id="ARBA00023136"/>
    </source>
</evidence>
<dbReference type="GO" id="GO:0070971">
    <property type="term" value="C:endoplasmic reticulum exit site"/>
    <property type="evidence" value="ECO:0007669"/>
    <property type="project" value="TreeGrafter"/>
</dbReference>
<dbReference type="EMBL" id="CH476616">
    <property type="protein sequence ID" value="EEP78708.1"/>
    <property type="molecule type" value="Genomic_DNA"/>
</dbReference>
<accession>C4JR72</accession>
<dbReference type="HOGENOM" id="CLU_001147_0_0_1"/>
<dbReference type="FunCoup" id="C4JR72">
    <property type="interactions" value="85"/>
</dbReference>
<feature type="compositionally biased region" description="Pro residues" evidence="11">
    <location>
        <begin position="532"/>
        <end position="549"/>
    </location>
</feature>
<name>C4JR72_UNCRE</name>
<feature type="region of interest" description="Disordered" evidence="11">
    <location>
        <begin position="269"/>
        <end position="289"/>
    </location>
</feature>
<dbReference type="OrthoDB" id="8918678at2759"/>
<evidence type="ECO:0000256" key="10">
    <source>
        <dbReference type="RuleBase" id="RU364101"/>
    </source>
</evidence>
<feature type="region of interest" description="Disordered" evidence="11">
    <location>
        <begin position="1251"/>
        <end position="1490"/>
    </location>
</feature>
<keyword evidence="5 10" id="KW-0931">ER-Golgi transport</keyword>
<dbReference type="VEuPathDB" id="FungiDB:UREG_03554"/>
<feature type="compositionally biased region" description="Polar residues" evidence="11">
    <location>
        <begin position="1664"/>
        <end position="1673"/>
    </location>
</feature>
<dbReference type="Pfam" id="PF12931">
    <property type="entry name" value="TPR_Sec16"/>
    <property type="match status" value="1"/>
</dbReference>
<evidence type="ECO:0000313" key="16">
    <source>
        <dbReference type="Proteomes" id="UP000002058"/>
    </source>
</evidence>
<dbReference type="Proteomes" id="UP000002058">
    <property type="component" value="Unassembled WGS sequence"/>
</dbReference>
<feature type="compositionally biased region" description="Low complexity" evidence="11">
    <location>
        <begin position="456"/>
        <end position="474"/>
    </location>
</feature>
<dbReference type="GO" id="GO:0016192">
    <property type="term" value="P:vesicle-mediated transport"/>
    <property type="evidence" value="ECO:0007669"/>
    <property type="project" value="UniProtKB-KW"/>
</dbReference>
<evidence type="ECO:0000256" key="7">
    <source>
        <dbReference type="ARBA" id="ARBA00023006"/>
    </source>
</evidence>
<dbReference type="GO" id="GO:0007030">
    <property type="term" value="P:Golgi organization"/>
    <property type="evidence" value="ECO:0007669"/>
    <property type="project" value="TreeGrafter"/>
</dbReference>
<evidence type="ECO:0000256" key="6">
    <source>
        <dbReference type="ARBA" id="ARBA00022927"/>
    </source>
</evidence>
<evidence type="ECO:0000259" key="13">
    <source>
        <dbReference type="Pfam" id="PF12932"/>
    </source>
</evidence>
<dbReference type="GeneID" id="8437456"/>
<dbReference type="InterPro" id="IPR024298">
    <property type="entry name" value="Sec16_Sec23-bd"/>
</dbReference>
<feature type="region of interest" description="Disordered" evidence="11">
    <location>
        <begin position="1"/>
        <end position="85"/>
    </location>
</feature>
<feature type="region of interest" description="Disordered" evidence="11">
    <location>
        <begin position="443"/>
        <end position="726"/>
    </location>
</feature>
<reference evidence="16" key="1">
    <citation type="journal article" date="2009" name="Genome Res.">
        <title>Comparative genomic analyses of the human fungal pathogens Coccidioides and their relatives.</title>
        <authorList>
            <person name="Sharpton T.J."/>
            <person name="Stajich J.E."/>
            <person name="Rounsley S.D."/>
            <person name="Gardner M.J."/>
            <person name="Wortman J.R."/>
            <person name="Jordar V.S."/>
            <person name="Maiti R."/>
            <person name="Kodira C.D."/>
            <person name="Neafsey D.E."/>
            <person name="Zeng Q."/>
            <person name="Hung C.-Y."/>
            <person name="McMahan C."/>
            <person name="Muszewska A."/>
            <person name="Grynberg M."/>
            <person name="Mandel M.A."/>
            <person name="Kellner E.M."/>
            <person name="Barker B.M."/>
            <person name="Galgiani J.N."/>
            <person name="Orbach M.J."/>
            <person name="Kirkland T.N."/>
            <person name="Cole G.T."/>
            <person name="Henn M.R."/>
            <person name="Birren B.W."/>
            <person name="Taylor J.W."/>
        </authorList>
    </citation>
    <scope>NUCLEOTIDE SEQUENCE [LARGE SCALE GENOMIC DNA]</scope>
    <source>
        <strain evidence="16">UAMH 1704</strain>
    </source>
</reference>
<dbReference type="PANTHER" id="PTHR13402:SF6">
    <property type="entry name" value="SECRETORY 16, ISOFORM I"/>
    <property type="match status" value="1"/>
</dbReference>
<feature type="compositionally biased region" description="Low complexity" evidence="11">
    <location>
        <begin position="1588"/>
        <end position="1604"/>
    </location>
</feature>
<dbReference type="GO" id="GO:0015031">
    <property type="term" value="P:protein transport"/>
    <property type="evidence" value="ECO:0007669"/>
    <property type="project" value="UniProtKB-KW"/>
</dbReference>
<dbReference type="GO" id="GO:0005789">
    <property type="term" value="C:endoplasmic reticulum membrane"/>
    <property type="evidence" value="ECO:0007669"/>
    <property type="project" value="UniProtKB-SubCell"/>
</dbReference>
<dbReference type="STRING" id="336963.C4JR72"/>
<protein>
    <recommendedName>
        <fullName evidence="10">Protein transport protein sec16</fullName>
    </recommendedName>
</protein>
<evidence type="ECO:0000256" key="2">
    <source>
        <dbReference type="ARBA" id="ARBA00005927"/>
    </source>
</evidence>
<feature type="compositionally biased region" description="Low complexity" evidence="11">
    <location>
        <begin position="622"/>
        <end position="636"/>
    </location>
</feature>
<comment type="function">
    <text evidence="9 10">Involved in the initiation of assembly of the COPII coat required for the formation of transport vesicles from the endoplasmic reticulum (ER) and the selection of cargo molecules. Also involved in autophagy.</text>
</comment>
<gene>
    <name evidence="15" type="ORF">UREG_03554</name>
</gene>
<keyword evidence="8 10" id="KW-0472">Membrane</keyword>
<evidence type="ECO:0000256" key="1">
    <source>
        <dbReference type="ARBA" id="ARBA00004397"/>
    </source>
</evidence>
<evidence type="ECO:0000256" key="4">
    <source>
        <dbReference type="ARBA" id="ARBA00022824"/>
    </source>
</evidence>
<dbReference type="GO" id="GO:0012507">
    <property type="term" value="C:ER to Golgi transport vesicle membrane"/>
    <property type="evidence" value="ECO:0007669"/>
    <property type="project" value="TreeGrafter"/>
</dbReference>
<feature type="compositionally biased region" description="Polar residues" evidence="11">
    <location>
        <begin position="181"/>
        <end position="194"/>
    </location>
</feature>
<keyword evidence="7 10" id="KW-0072">Autophagy</keyword>
<feature type="compositionally biased region" description="Low complexity" evidence="11">
    <location>
        <begin position="1289"/>
        <end position="1300"/>
    </location>
</feature>
<feature type="region of interest" description="Disordered" evidence="11">
    <location>
        <begin position="360"/>
        <end position="383"/>
    </location>
</feature>
<keyword evidence="4 10" id="KW-0256">Endoplasmic reticulum</keyword>
<feature type="domain" description="Sec16 central conserved" evidence="13">
    <location>
        <begin position="767"/>
        <end position="884"/>
    </location>
</feature>
<feature type="compositionally biased region" description="Polar residues" evidence="11">
    <location>
        <begin position="1393"/>
        <end position="1419"/>
    </location>
</feature>
<organism evidence="15 16">
    <name type="scientific">Uncinocarpus reesii (strain UAMH 1704)</name>
    <dbReference type="NCBI Taxonomy" id="336963"/>
    <lineage>
        <taxon>Eukaryota</taxon>
        <taxon>Fungi</taxon>
        <taxon>Dikarya</taxon>
        <taxon>Ascomycota</taxon>
        <taxon>Pezizomycotina</taxon>
        <taxon>Eurotiomycetes</taxon>
        <taxon>Eurotiomycetidae</taxon>
        <taxon>Onygenales</taxon>
        <taxon>Onygenaceae</taxon>
        <taxon>Uncinocarpus</taxon>
    </lineage>
</organism>
<sequence length="1704" mass="182861">MAEVSVLGHGNGSLPDALQYGAWNPAHRPEQLSNETDRDDPPASSPTFGQIGESAESSPGNTSSKSLEPEKPVVEPLNSDSTHLGELSKVAVESRNHGIMDSNIIEAERFGFKQNVDLAHSDSPLIDSFQGSEAGLLANSFSDDSVDFQAMIGATLKSKQDNSDKGDEESHQPLSDPQPPNNTNAGDSPWNNTFAADEEGGAGFFNNISSQTKPIYNPPEPESRFEEGLPLIDNSDAQSLVNSHPVNAIDTLFEADEATGDADFFSSQMTNQKESTWEQPSGLERKSTSQVLSGLNVTPYANAAPQEPAANEDVGEEELAERWKAFLDDDDLLIENEPLDASTNDSGAEMPKYRTEATEHLATPNTSQFQPQSSTANPYAPHQPSLSEMLACLPSSNSFSAPQQVVKPEKGPVESFVNQPKAGYQSPFDLPFEMRPKHAVTRAVKHPPGMNPPPRSSSMTGSRPPSSSYMPSSPEGTGGLPNAAPPHISNSDTVSPSTKAPVRTGSFFEELPVVTRSRPSTRGRHASQPNPAEQPPNAPIGPMVPPPASHPQQNRDPYSQFQLQPPAPVDLYSTLPVPPSQHPPQSSRYSPQPPSQPATKSAPFPRYSPAPPQLAGTTGPPTYVSQSPTVQTSVTTRPFQPRTSSPLAYHEPTMPYSSPPRKREPLPVTSTVPPTSRLPPLGPDSQIIPPKRSMTQSPGKMNPLQTSAGSSQNAYVRPASAHGGRSSMQTFQTAYTPAVHNRSVPVLDFIPPTDGREHDPLQRWKGAPIFRFGFGGSVLSTFPKHIPRYSTGQMVPRIKPTLGDIKIYPINQLLPHDEPLDKFPGPLKSKSKKKDVLTWLSTMISAFETLPVEGPAQTDLVQERRREDTILLWKVVRVLVEHDGVLGGSTAADASLQSVFSQNDATTEAGPLDTQSGYPDANRPLAGSLTSEPASSLGVETIHKNLVSGDRQKAVWDAVDHRLWGHAMLISSTLDKSVWKQVVQEFIRREVRSLGQNTESLAALYEIFAGNFEESIDELVPPSARAGLQMVSMHAGPGPAKDALEGLNKWKETVNLILKNRSSQDHQALLALGRLLASYGRTEAAHVCCLIAGAKTRFGGVHDPQADIVLLGSNHRLNSSATLTDRKAYLLTEVYEFATSVLATAPSPVLPHLQAFKLQHAMHLAEEGHKSEAQHYCEAIVSIVTSKSNAKSPYYHQTFFAQLDELLQRLRQAPADGSSSWISKPSMEKVSGSVWAKFNSFVAGDDNEVASNGSGKAGEGDIGPFAKIAGTPPVSRSPSVVEGYGSYFPSQQVPPSSSSSRYAPNNQHYPPYSSPEQSRGRRSLDSQRSPSHNAARSYSQRRNSQDPMTPLENNGYGLASSNIHASPAGISSHFTPPQPNYSPLAPVKEIYSPQVQSPTSETPAAQLSTTSFGISQESSLPLPATAADDHEAKTGAMVPEQPQYQPPTYEPPSLSTGYEPPSYSTDVAEGEESEEVKPKKKSFMDDDGDDDFMARAAQLRSVEKVRINREADEAFKKAAEADAKRPPTAEKKGWFSGWFGKKEAGPVRADLGDDNAFYFDKELNRWINKNDSGGTAAAAATPPPPKGSAPSSRSASAAQTPTTPNLVNGRPGPSTIAGVALSAPTGIPPLPTPPLSSLGPATGSPRPIPRSVSAGAPTGPPSRPSTSLSNASSIDDLLGAPQARKAGTVKARKKGRGYIDVMAK</sequence>
<feature type="compositionally biased region" description="Polar residues" evidence="11">
    <location>
        <begin position="55"/>
        <end position="66"/>
    </location>
</feature>
<dbReference type="KEGG" id="ure:UREG_03554"/>
<feature type="domain" description="Sec16 N-terminal" evidence="14">
    <location>
        <begin position="189"/>
        <end position="310"/>
    </location>
</feature>
<dbReference type="Pfam" id="PF12932">
    <property type="entry name" value="Sec16"/>
    <property type="match status" value="1"/>
</dbReference>
<comment type="similarity">
    <text evidence="2 10">Belongs to the SEC16 family.</text>
</comment>
<keyword evidence="6 10" id="KW-0653">Protein transport</keyword>
<dbReference type="GO" id="GO:0006914">
    <property type="term" value="P:autophagy"/>
    <property type="evidence" value="ECO:0007669"/>
    <property type="project" value="UniProtKB-KW"/>
</dbReference>
<dbReference type="RefSeq" id="XP_002544037.1">
    <property type="nucleotide sequence ID" value="XM_002543991.1"/>
</dbReference>
<feature type="compositionally biased region" description="Polar residues" evidence="11">
    <location>
        <begin position="1326"/>
        <end position="1347"/>
    </location>
</feature>
<evidence type="ECO:0000256" key="5">
    <source>
        <dbReference type="ARBA" id="ARBA00022892"/>
    </source>
</evidence>
<evidence type="ECO:0000256" key="9">
    <source>
        <dbReference type="ARBA" id="ARBA00024687"/>
    </source>
</evidence>
<feature type="domain" description="Sec16 N-terminal" evidence="14">
    <location>
        <begin position="311"/>
        <end position="382"/>
    </location>
</feature>
<dbReference type="CDD" id="cd09233">
    <property type="entry name" value="ACE1-Sec16-like"/>
    <property type="match status" value="1"/>
</dbReference>
<feature type="region of interest" description="Disordered" evidence="11">
    <location>
        <begin position="1568"/>
        <end position="1704"/>
    </location>
</feature>
<feature type="compositionally biased region" description="Basic and acidic residues" evidence="11">
    <location>
        <begin position="158"/>
        <end position="171"/>
    </location>
</feature>
<feature type="compositionally biased region" description="Polar residues" evidence="11">
    <location>
        <begin position="693"/>
        <end position="714"/>
    </location>
</feature>
<proteinExistence type="inferred from homology"/>
<evidence type="ECO:0000256" key="3">
    <source>
        <dbReference type="ARBA" id="ARBA00022448"/>
    </source>
</evidence>
<dbReference type="PANTHER" id="PTHR13402">
    <property type="entry name" value="RGPR-RELATED"/>
    <property type="match status" value="1"/>
</dbReference>
<dbReference type="eggNOG" id="KOG1913">
    <property type="taxonomic scope" value="Eukaryota"/>
</dbReference>
<evidence type="ECO:0000313" key="15">
    <source>
        <dbReference type="EMBL" id="EEP78708.1"/>
    </source>
</evidence>
<dbReference type="InterPro" id="IPR024468">
    <property type="entry name" value="Sec16_N"/>
</dbReference>
<evidence type="ECO:0000259" key="12">
    <source>
        <dbReference type="Pfam" id="PF12931"/>
    </source>
</evidence>
<dbReference type="GO" id="GO:0070973">
    <property type="term" value="P:protein localization to endoplasmic reticulum exit site"/>
    <property type="evidence" value="ECO:0007669"/>
    <property type="project" value="TreeGrafter"/>
</dbReference>